<sequence>MQRADAVWGEVDSRFRGIPVECGAVGLDAVAAFGWHPAAGDMALPVLTLDEVAFAGNCELMFAYARSHGVLIAPHAKTPMSPHLARTLVARGAWGATVANVQQASVMAHAGIERLLLANEIGGRSGARQLGAFLKAWPGVDLRAFADSPACVAALAEAARLAGRVLPVLVEVGGARAGARDLAAVEAIVAAVAEADGSLVLDGVAAYEGAVAGADAAATRDAIGALMALAGEAFARVRRAAPGRPLIVTAGGSSYFDRVVAALGPLVRADGNAALMLRSGAIFFHDHGVYARALSGLDARNGFSIDGKVVKAAEAFRPALRLWAEVLSRPEPGLAICGMGMRDVSFDQGVPVPLEAFRDGAPIGSLLGAAVVKLNDQHAFLQLPDDASLAVGDIVAFGISHPCTCLDRWRLVFGLGPDGRVANAYPTFFG</sequence>
<dbReference type="InterPro" id="IPR051466">
    <property type="entry name" value="D-amino_acid_metab_enzyme"/>
</dbReference>
<comment type="caution">
    <text evidence="4">The sequence shown here is derived from an EMBL/GenBank/DDBJ whole genome shotgun (WGS) entry which is preliminary data.</text>
</comment>
<evidence type="ECO:0000256" key="2">
    <source>
        <dbReference type="ARBA" id="ARBA00023239"/>
    </source>
</evidence>
<dbReference type="Gene3D" id="2.40.37.20">
    <property type="entry name" value="D-serine dehydratase-like domain"/>
    <property type="match status" value="1"/>
</dbReference>
<gene>
    <name evidence="4" type="ORF">GGR16_003993</name>
</gene>
<proteinExistence type="inferred from homology"/>
<evidence type="ECO:0000313" key="5">
    <source>
        <dbReference type="Proteomes" id="UP000577362"/>
    </source>
</evidence>
<dbReference type="SMART" id="SM01119">
    <property type="entry name" value="D-ser_dehydrat"/>
    <property type="match status" value="1"/>
</dbReference>
<dbReference type="InterPro" id="IPR001608">
    <property type="entry name" value="Ala_racemase_N"/>
</dbReference>
<accession>A0A840C7S5</accession>
<dbReference type="SUPFAM" id="SSF51419">
    <property type="entry name" value="PLP-binding barrel"/>
    <property type="match status" value="1"/>
</dbReference>
<dbReference type="PANTHER" id="PTHR28004">
    <property type="entry name" value="ZGC:162816-RELATED"/>
    <property type="match status" value="1"/>
</dbReference>
<dbReference type="InterPro" id="IPR042208">
    <property type="entry name" value="D-ser_dehydrat-like_sf"/>
</dbReference>
<evidence type="ECO:0000313" key="4">
    <source>
        <dbReference type="EMBL" id="MBB4018946.1"/>
    </source>
</evidence>
<dbReference type="InterPro" id="IPR029066">
    <property type="entry name" value="PLP-binding_barrel"/>
</dbReference>
<dbReference type="EMBL" id="JACIEN010000005">
    <property type="protein sequence ID" value="MBB4018946.1"/>
    <property type="molecule type" value="Genomic_DNA"/>
</dbReference>
<keyword evidence="2 4" id="KW-0456">Lyase</keyword>
<dbReference type="PANTHER" id="PTHR28004:SF8">
    <property type="entry name" value="D-SERINE DEAMINASE"/>
    <property type="match status" value="1"/>
</dbReference>
<evidence type="ECO:0000259" key="3">
    <source>
        <dbReference type="SMART" id="SM01119"/>
    </source>
</evidence>
<dbReference type="RefSeq" id="WP_183317714.1">
    <property type="nucleotide sequence ID" value="NZ_JACIEN010000005.1"/>
</dbReference>
<dbReference type="GO" id="GO:0008721">
    <property type="term" value="F:D-serine ammonia-lyase activity"/>
    <property type="evidence" value="ECO:0007669"/>
    <property type="project" value="UniProtKB-EC"/>
</dbReference>
<dbReference type="Pfam" id="PF01168">
    <property type="entry name" value="Ala_racemase_N"/>
    <property type="match status" value="1"/>
</dbReference>
<dbReference type="AlphaFoldDB" id="A0A840C7S5"/>
<dbReference type="Proteomes" id="UP000577362">
    <property type="component" value="Unassembled WGS sequence"/>
</dbReference>
<protein>
    <submittedName>
        <fullName evidence="4">D-serine dehydratase</fullName>
        <ecNumber evidence="4">4.3.1.18</ecNumber>
    </submittedName>
</protein>
<name>A0A840C7S5_9HYPH</name>
<dbReference type="Gene3D" id="3.20.20.10">
    <property type="entry name" value="Alanine racemase"/>
    <property type="match status" value="1"/>
</dbReference>
<reference evidence="4 5" key="1">
    <citation type="submission" date="2020-08" db="EMBL/GenBank/DDBJ databases">
        <title>Genomic Encyclopedia of Type Strains, Phase IV (KMG-IV): sequencing the most valuable type-strain genomes for metagenomic binning, comparative biology and taxonomic classification.</title>
        <authorList>
            <person name="Goeker M."/>
        </authorList>
    </citation>
    <scope>NUCLEOTIDE SEQUENCE [LARGE SCALE GENOMIC DNA]</scope>
    <source>
        <strain evidence="4 5">DSM 103737</strain>
    </source>
</reference>
<dbReference type="Pfam" id="PF14031">
    <property type="entry name" value="D-ser_dehydrat"/>
    <property type="match status" value="1"/>
</dbReference>
<dbReference type="EC" id="4.3.1.18" evidence="4"/>
<organism evidence="4 5">
    <name type="scientific">Chelatococcus caeni</name>
    <dbReference type="NCBI Taxonomy" id="1348468"/>
    <lineage>
        <taxon>Bacteria</taxon>
        <taxon>Pseudomonadati</taxon>
        <taxon>Pseudomonadota</taxon>
        <taxon>Alphaproteobacteria</taxon>
        <taxon>Hyphomicrobiales</taxon>
        <taxon>Chelatococcaceae</taxon>
        <taxon>Chelatococcus</taxon>
    </lineage>
</organism>
<dbReference type="InterPro" id="IPR026956">
    <property type="entry name" value="D-ser_dehydrat-like_dom"/>
</dbReference>
<evidence type="ECO:0000256" key="1">
    <source>
        <dbReference type="ARBA" id="ARBA00005323"/>
    </source>
</evidence>
<keyword evidence="5" id="KW-1185">Reference proteome</keyword>
<comment type="similarity">
    <text evidence="1">Belongs to the DSD1 family.</text>
</comment>
<feature type="domain" description="D-serine dehydratase-like" evidence="3">
    <location>
        <begin position="319"/>
        <end position="416"/>
    </location>
</feature>